<proteinExistence type="predicted"/>
<reference evidence="1" key="1">
    <citation type="submission" date="2023-07" db="EMBL/GenBank/DDBJ databases">
        <authorList>
            <person name="Xia Y."/>
        </authorList>
    </citation>
    <scope>NUCLEOTIDE SEQUENCE</scope>
    <source>
        <strain evidence="1">F</strain>
    </source>
</reference>
<protein>
    <submittedName>
        <fullName evidence="1">Uncharacterized protein</fullName>
    </submittedName>
</protein>
<name>A0AA96IY72_9VIRU</name>
<gene>
    <name evidence="1" type="ORF">MarFTMF_390</name>
</gene>
<dbReference type="EMBL" id="OR343188">
    <property type="protein sequence ID" value="WNL49906.1"/>
    <property type="molecule type" value="Genomic_DNA"/>
</dbReference>
<organism evidence="1">
    <name type="scientific">Marseillevirus sp</name>
    <dbReference type="NCBI Taxonomy" id="2809551"/>
    <lineage>
        <taxon>Viruses</taxon>
        <taxon>Varidnaviria</taxon>
        <taxon>Bamfordvirae</taxon>
        <taxon>Nucleocytoviricota</taxon>
        <taxon>Megaviricetes</taxon>
        <taxon>Pimascovirales</taxon>
        <taxon>Pimascovirales incertae sedis</taxon>
        <taxon>Marseilleviridae</taxon>
        <taxon>Marseillevirus</taxon>
    </lineage>
</organism>
<sequence length="33" mass="3851">MDKEKCTIFALGRTVWKLIKKEDVTEFIFATMG</sequence>
<evidence type="ECO:0000313" key="1">
    <source>
        <dbReference type="EMBL" id="WNL49906.1"/>
    </source>
</evidence>
<accession>A0AA96IY72</accession>